<keyword evidence="2" id="KW-1185">Reference proteome</keyword>
<proteinExistence type="predicted"/>
<sequence>MLYTQAVESNIDPLSEEALAAMEYIELILQLLEDACMEFQTNWPTKHLVLLFYHSIQGELLCWARKKNPNWVTAFQAAADKLKKYIKYETENNDSIIACVLDPEYFQSIIAQMNISTLRSQEAIESLTAEYHYHFEQLNLTKDTNKGETSLANKNSNQTQGTHCQSILQQYTKFPIDKVQAHMFVTCQCD</sequence>
<name>A0A9Q3EY20_9BASI</name>
<evidence type="ECO:0000313" key="2">
    <source>
        <dbReference type="Proteomes" id="UP000765509"/>
    </source>
</evidence>
<reference evidence="1" key="1">
    <citation type="submission" date="2021-03" db="EMBL/GenBank/DDBJ databases">
        <title>Draft genome sequence of rust myrtle Austropuccinia psidii MF-1, a brazilian biotype.</title>
        <authorList>
            <person name="Quecine M.C."/>
            <person name="Pachon D.M.R."/>
            <person name="Bonatelli M.L."/>
            <person name="Correr F.H."/>
            <person name="Franceschini L.M."/>
            <person name="Leite T.F."/>
            <person name="Margarido G.R.A."/>
            <person name="Almeida C.A."/>
            <person name="Ferrarezi J.A."/>
            <person name="Labate C.A."/>
        </authorList>
    </citation>
    <scope>NUCLEOTIDE SEQUENCE</scope>
    <source>
        <strain evidence="1">MF-1</strain>
    </source>
</reference>
<protein>
    <submittedName>
        <fullName evidence="1">Uncharacterized protein</fullName>
    </submittedName>
</protein>
<organism evidence="1 2">
    <name type="scientific">Austropuccinia psidii MF-1</name>
    <dbReference type="NCBI Taxonomy" id="1389203"/>
    <lineage>
        <taxon>Eukaryota</taxon>
        <taxon>Fungi</taxon>
        <taxon>Dikarya</taxon>
        <taxon>Basidiomycota</taxon>
        <taxon>Pucciniomycotina</taxon>
        <taxon>Pucciniomycetes</taxon>
        <taxon>Pucciniales</taxon>
        <taxon>Sphaerophragmiaceae</taxon>
        <taxon>Austropuccinia</taxon>
    </lineage>
</organism>
<gene>
    <name evidence="1" type="ORF">O181_069893</name>
</gene>
<dbReference type="AlphaFoldDB" id="A0A9Q3EY20"/>
<dbReference type="EMBL" id="AVOT02035778">
    <property type="protein sequence ID" value="MBW0530178.1"/>
    <property type="molecule type" value="Genomic_DNA"/>
</dbReference>
<accession>A0A9Q3EY20</accession>
<dbReference type="OrthoDB" id="3268424at2759"/>
<evidence type="ECO:0000313" key="1">
    <source>
        <dbReference type="EMBL" id="MBW0530178.1"/>
    </source>
</evidence>
<dbReference type="Proteomes" id="UP000765509">
    <property type="component" value="Unassembled WGS sequence"/>
</dbReference>
<comment type="caution">
    <text evidence="1">The sequence shown here is derived from an EMBL/GenBank/DDBJ whole genome shotgun (WGS) entry which is preliminary data.</text>
</comment>